<dbReference type="PROSITE" id="PS51257">
    <property type="entry name" value="PROKAR_LIPOPROTEIN"/>
    <property type="match status" value="1"/>
</dbReference>
<sequence>MRTLVMVACAVSLAACSSPPKPPTVSGRHRIPINSPAAQEELRLQVFPQEPTAQATMWPARPPKQTVNVYFPQDVTVFRPTSAQINQLHTLLWPVPKHINVRGLTDNNCPPPGDTQVARVRALAIYNWLINQGVPASGITISYAPVKDYASNAPLSPGRVLNRRVDIEILRK</sequence>
<dbReference type="Pfam" id="PF00691">
    <property type="entry name" value="OmpA"/>
    <property type="match status" value="1"/>
</dbReference>
<dbReference type="SMR" id="A0A0D4D8X8"/>
<feature type="domain" description="OmpA-like" evidence="2">
    <location>
        <begin position="58"/>
        <end position="172"/>
    </location>
</feature>
<dbReference type="AlphaFoldDB" id="A0A0D4D8X8"/>
<dbReference type="EMBL" id="KP087922">
    <property type="protein sequence ID" value="AJT59447.1"/>
    <property type="molecule type" value="Genomic_DNA"/>
</dbReference>
<reference evidence="3" key="1">
    <citation type="submission" date="2014-11" db="EMBL/GenBank/DDBJ databases">
        <title>Genetic characterization of outer membrane protein OprF gene of an Indian isolate of Brucella abortus.</title>
        <authorList>
            <person name="Sophia I."/>
            <person name="Mincy T.P."/>
            <person name="Agrawal R.K."/>
            <person name="Ravikumar G."/>
            <person name="Tiwari A.K."/>
            <person name="Singh B.R."/>
        </authorList>
    </citation>
    <scope>NUCLEOTIDE SEQUENCE</scope>
    <source>
        <strain evidence="3">BRS</strain>
    </source>
</reference>
<dbReference type="InterPro" id="IPR036737">
    <property type="entry name" value="OmpA-like_sf"/>
</dbReference>
<organism evidence="3">
    <name type="scientific">Brucella abortus</name>
    <dbReference type="NCBI Taxonomy" id="235"/>
    <lineage>
        <taxon>Bacteria</taxon>
        <taxon>Pseudomonadati</taxon>
        <taxon>Pseudomonadota</taxon>
        <taxon>Alphaproteobacteria</taxon>
        <taxon>Hyphomicrobiales</taxon>
        <taxon>Brucellaceae</taxon>
        <taxon>Brucella/Ochrobactrum group</taxon>
        <taxon>Brucella</taxon>
    </lineage>
</organism>
<dbReference type="SUPFAM" id="SSF103088">
    <property type="entry name" value="OmpA-like"/>
    <property type="match status" value="1"/>
</dbReference>
<name>A0A0D4D8X8_BRUAO</name>
<keyword evidence="1" id="KW-0472">Membrane</keyword>
<gene>
    <name evidence="3" type="primary">oprF</name>
</gene>
<evidence type="ECO:0000256" key="1">
    <source>
        <dbReference type="PROSITE-ProRule" id="PRU00473"/>
    </source>
</evidence>
<proteinExistence type="predicted"/>
<dbReference type="PROSITE" id="PS51123">
    <property type="entry name" value="OMPA_2"/>
    <property type="match status" value="1"/>
</dbReference>
<accession>A0A0D4D8X8</accession>
<dbReference type="Gene3D" id="3.30.1330.60">
    <property type="entry name" value="OmpA-like domain"/>
    <property type="match status" value="1"/>
</dbReference>
<dbReference type="InterPro" id="IPR006665">
    <property type="entry name" value="OmpA-like"/>
</dbReference>
<protein>
    <submittedName>
        <fullName evidence="3">Outer membrane protein F</fullName>
    </submittedName>
</protein>
<evidence type="ECO:0000259" key="2">
    <source>
        <dbReference type="PROSITE" id="PS51123"/>
    </source>
</evidence>
<evidence type="ECO:0000313" key="3">
    <source>
        <dbReference type="EMBL" id="AJT59447.1"/>
    </source>
</evidence>
<dbReference type="GO" id="GO:0016020">
    <property type="term" value="C:membrane"/>
    <property type="evidence" value="ECO:0007669"/>
    <property type="project" value="UniProtKB-UniRule"/>
</dbReference>